<protein>
    <submittedName>
        <fullName evidence="3">Peptidoglycan-binding protein</fullName>
    </submittedName>
</protein>
<evidence type="ECO:0000313" key="4">
    <source>
        <dbReference type="Proteomes" id="UP000253319"/>
    </source>
</evidence>
<dbReference type="InterPro" id="IPR036514">
    <property type="entry name" value="SGNH_hydro_sf"/>
</dbReference>
<dbReference type="Pfam" id="PF01476">
    <property type="entry name" value="LysM"/>
    <property type="match status" value="1"/>
</dbReference>
<dbReference type="OrthoDB" id="9764375at2"/>
<dbReference type="RefSeq" id="WP_113988170.1">
    <property type="nucleotide sequence ID" value="NZ_QLST01000003.1"/>
</dbReference>
<dbReference type="Proteomes" id="UP000253319">
    <property type="component" value="Unassembled WGS sequence"/>
</dbReference>
<name>A0A365P3Q6_9FLAO</name>
<dbReference type="AlphaFoldDB" id="A0A365P3Q6"/>
<evidence type="ECO:0000256" key="1">
    <source>
        <dbReference type="SAM" id="SignalP"/>
    </source>
</evidence>
<organism evidence="3 4">
    <name type="scientific">Flavobacterium tibetense</name>
    <dbReference type="NCBI Taxonomy" id="2233533"/>
    <lineage>
        <taxon>Bacteria</taxon>
        <taxon>Pseudomonadati</taxon>
        <taxon>Bacteroidota</taxon>
        <taxon>Flavobacteriia</taxon>
        <taxon>Flavobacteriales</taxon>
        <taxon>Flavobacteriaceae</taxon>
        <taxon>Flavobacterium</taxon>
    </lineage>
</organism>
<dbReference type="InterPro" id="IPR018392">
    <property type="entry name" value="LysM"/>
</dbReference>
<comment type="caution">
    <text evidence="3">The sequence shown here is derived from an EMBL/GenBank/DDBJ whole genome shotgun (WGS) entry which is preliminary data.</text>
</comment>
<reference evidence="3 4" key="1">
    <citation type="submission" date="2018-06" db="EMBL/GenBank/DDBJ databases">
        <title>Flavobacterium tibetense sp. nov., isolated from a wetland YonghuCo on Tibetan Plateau.</title>
        <authorList>
            <person name="Xing P."/>
            <person name="Phurbu D."/>
            <person name="Lu H."/>
        </authorList>
    </citation>
    <scope>NUCLEOTIDE SEQUENCE [LARGE SCALE GENOMIC DNA]</scope>
    <source>
        <strain evidence="3 4">YH5</strain>
    </source>
</reference>
<dbReference type="SUPFAM" id="SSF54106">
    <property type="entry name" value="LysM domain"/>
    <property type="match status" value="1"/>
</dbReference>
<feature type="domain" description="LysM" evidence="2">
    <location>
        <begin position="209"/>
        <end position="252"/>
    </location>
</feature>
<feature type="signal peptide" evidence="1">
    <location>
        <begin position="1"/>
        <end position="18"/>
    </location>
</feature>
<dbReference type="InterPro" id="IPR036779">
    <property type="entry name" value="LysM_dom_sf"/>
</dbReference>
<dbReference type="PROSITE" id="PS51782">
    <property type="entry name" value="LYSM"/>
    <property type="match status" value="1"/>
</dbReference>
<dbReference type="PANTHER" id="PTHR30383">
    <property type="entry name" value="THIOESTERASE 1/PROTEASE 1/LYSOPHOSPHOLIPASE L1"/>
    <property type="match status" value="1"/>
</dbReference>
<evidence type="ECO:0000313" key="3">
    <source>
        <dbReference type="EMBL" id="RBA29202.1"/>
    </source>
</evidence>
<accession>A0A365P3Q6</accession>
<dbReference type="SUPFAM" id="SSF52266">
    <property type="entry name" value="SGNH hydrolase"/>
    <property type="match status" value="1"/>
</dbReference>
<dbReference type="Pfam" id="PF13472">
    <property type="entry name" value="Lipase_GDSL_2"/>
    <property type="match status" value="1"/>
</dbReference>
<dbReference type="EMBL" id="QLST01000003">
    <property type="protein sequence ID" value="RBA29202.1"/>
    <property type="molecule type" value="Genomic_DNA"/>
</dbReference>
<dbReference type="InterPro" id="IPR013830">
    <property type="entry name" value="SGNH_hydro"/>
</dbReference>
<proteinExistence type="predicted"/>
<dbReference type="InterPro" id="IPR051532">
    <property type="entry name" value="Ester_Hydrolysis_Enzymes"/>
</dbReference>
<gene>
    <name evidence="3" type="ORF">DPN68_03295</name>
</gene>
<dbReference type="GO" id="GO:0016788">
    <property type="term" value="F:hydrolase activity, acting on ester bonds"/>
    <property type="evidence" value="ECO:0007669"/>
    <property type="project" value="UniProtKB-ARBA"/>
</dbReference>
<dbReference type="PANTHER" id="PTHR30383:SF29">
    <property type="entry name" value="SGNH HYDROLASE-TYPE ESTERASE DOMAIN-CONTAINING PROTEIN"/>
    <property type="match status" value="1"/>
</dbReference>
<sequence length="479" mass="53966">MKNKIFLFFFFITQLLFAQVDSLAVDSLEVNFNEVIIDSVVVDSIEVTTFQNQISNAEAIKKFYQKLQQLEVQKNCKLRIVHIGDSHIQADLFTGKTRSLLQQKYGNGGLGFTFPYNLAKTNGSHYIKYNATASFESYRNIYSDSTKPVGLSGIALFTTTKDVAIELQVRDKNFVFNSLKLVMPKNQRLFDVAITSKEIIMESSVPKTITHKIKSGEALSIIASKYGVSVSAIKKVNGLKSNNIQAGKTLRIPSNELEPKKIVRSEFQPLTLFEDVASQNYYSQEPLDKIFLVSNAEASSYALNGLILENNESGIVYSAIGVNGAKASDYNRFPEFYQQLQAIEADLVVISLGTNESFDKQNSTIYFDNLQKMIAGIRAKNPSVEILVVTPPPSLFKRKFPNTFVADYAKVIQEKASENNYAVWDMFQALGGLFNVNRNFSKGYMSKDKVHYSKLGYEKQAELFFEALEYNYEQFKSAQ</sequence>
<dbReference type="SMART" id="SM00257">
    <property type="entry name" value="LysM"/>
    <property type="match status" value="1"/>
</dbReference>
<keyword evidence="1" id="KW-0732">Signal</keyword>
<dbReference type="Gene3D" id="3.40.50.1110">
    <property type="entry name" value="SGNH hydrolase"/>
    <property type="match status" value="2"/>
</dbReference>
<keyword evidence="4" id="KW-1185">Reference proteome</keyword>
<feature type="chain" id="PRO_5016595107" evidence="1">
    <location>
        <begin position="19"/>
        <end position="479"/>
    </location>
</feature>
<evidence type="ECO:0000259" key="2">
    <source>
        <dbReference type="PROSITE" id="PS51782"/>
    </source>
</evidence>
<dbReference type="CDD" id="cd00118">
    <property type="entry name" value="LysM"/>
    <property type="match status" value="1"/>
</dbReference>
<dbReference type="Gene3D" id="3.10.350.10">
    <property type="entry name" value="LysM domain"/>
    <property type="match status" value="1"/>
</dbReference>